<name>A0A7I7KQJ5_9MYCO</name>
<proteinExistence type="predicted"/>
<evidence type="ECO:0000313" key="1">
    <source>
        <dbReference type="EMBL" id="BBX43989.1"/>
    </source>
</evidence>
<dbReference type="RefSeq" id="WP_163774201.1">
    <property type="nucleotide sequence ID" value="NZ_AP022569.1"/>
</dbReference>
<dbReference type="PANTHER" id="PTHR34374">
    <property type="entry name" value="LARGE RIBOSOMAL RNA SUBUNIT ACCUMULATION PROTEIN YCED HOMOLOG 1, CHLOROPLASTIC"/>
    <property type="match status" value="1"/>
</dbReference>
<organism evidence="1 2">
    <name type="scientific">Mycobacterium cookii</name>
    <dbReference type="NCBI Taxonomy" id="1775"/>
    <lineage>
        <taxon>Bacteria</taxon>
        <taxon>Bacillati</taxon>
        <taxon>Actinomycetota</taxon>
        <taxon>Actinomycetes</taxon>
        <taxon>Mycobacteriales</taxon>
        <taxon>Mycobacteriaceae</taxon>
        <taxon>Mycobacterium</taxon>
    </lineage>
</organism>
<evidence type="ECO:0008006" key="3">
    <source>
        <dbReference type="Google" id="ProtNLM"/>
    </source>
</evidence>
<gene>
    <name evidence="1" type="ORF">MCOO_00040</name>
</gene>
<dbReference type="Pfam" id="PF02620">
    <property type="entry name" value="YceD"/>
    <property type="match status" value="1"/>
</dbReference>
<dbReference type="KEGG" id="mcoo:MCOO_00040"/>
<keyword evidence="2" id="KW-1185">Reference proteome</keyword>
<dbReference type="EMBL" id="AP022569">
    <property type="protein sequence ID" value="BBX43989.1"/>
    <property type="molecule type" value="Genomic_DNA"/>
</dbReference>
<evidence type="ECO:0000313" key="2">
    <source>
        <dbReference type="Proteomes" id="UP000465866"/>
    </source>
</evidence>
<accession>A0A7I7KQJ5</accession>
<reference evidence="1 2" key="1">
    <citation type="journal article" date="2019" name="Emerg. Microbes Infect.">
        <title>Comprehensive subspecies identification of 175 nontuberculous mycobacteria species based on 7547 genomic profiles.</title>
        <authorList>
            <person name="Matsumoto Y."/>
            <person name="Kinjo T."/>
            <person name="Motooka D."/>
            <person name="Nabeya D."/>
            <person name="Jung N."/>
            <person name="Uechi K."/>
            <person name="Horii T."/>
            <person name="Iida T."/>
            <person name="Fujita J."/>
            <person name="Nakamura S."/>
        </authorList>
    </citation>
    <scope>NUCLEOTIDE SEQUENCE [LARGE SCALE GENOMIC DNA]</scope>
    <source>
        <strain evidence="1 2">JCM 12404</strain>
    </source>
</reference>
<protein>
    <recommendedName>
        <fullName evidence="3">DNA-binding protein</fullName>
    </recommendedName>
</protein>
<dbReference type="PANTHER" id="PTHR34374:SF1">
    <property type="entry name" value="LARGE RIBOSOMAL RNA SUBUNIT ACCUMULATION PROTEIN YCED HOMOLOG 1, CHLOROPLASTIC"/>
    <property type="match status" value="1"/>
</dbReference>
<dbReference type="Proteomes" id="UP000465866">
    <property type="component" value="Chromosome"/>
</dbReference>
<dbReference type="AlphaFoldDB" id="A0A7I7KQJ5"/>
<dbReference type="InterPro" id="IPR003772">
    <property type="entry name" value="YceD"/>
</dbReference>
<sequence length="194" mass="20645">MARQQRNTAHSHRRSPLSVDIARLGRRPGAMFPLNNTVSSPSHIGLDLIGIQPGAPLDLDLRIESVSEGVLVSGTVSAPITGECSRCLTPFSEHIEVALTELFAYPDSITEATTEDGEVGRVVDDMVHLEQPIIDAIGLELPFAPVCRADCPGLCPKCGVALASAEPGHHHDEVDPRWAKLANLLPPEGDGPGQ</sequence>